<evidence type="ECO:0000313" key="2">
    <source>
        <dbReference type="EMBL" id="KPG34375.1"/>
    </source>
</evidence>
<protein>
    <submittedName>
        <fullName evidence="1">Uncharacterized protein</fullName>
    </submittedName>
</protein>
<dbReference type="EMBL" id="LJFO01000006">
    <property type="protein sequence ID" value="KPG11426.1"/>
    <property type="molecule type" value="Genomic_DNA"/>
</dbReference>
<accession>A0A7V8LPN2</accession>
<dbReference type="Proteomes" id="UP000037962">
    <property type="component" value="Unassembled WGS sequence"/>
</dbReference>
<dbReference type="KEGG" id="miz:BAB75_01485"/>
<keyword evidence="4" id="KW-1185">Reference proteome</keyword>
<evidence type="ECO:0000313" key="1">
    <source>
        <dbReference type="EMBL" id="KPG11426.1"/>
    </source>
</evidence>
<organism evidence="1 3">
    <name type="scientific">Mycobacteroides immunogenum</name>
    <dbReference type="NCBI Taxonomy" id="83262"/>
    <lineage>
        <taxon>Bacteria</taxon>
        <taxon>Bacillati</taxon>
        <taxon>Actinomycetota</taxon>
        <taxon>Actinomycetes</taxon>
        <taxon>Mycobacteriales</taxon>
        <taxon>Mycobacteriaceae</taxon>
        <taxon>Mycobacteroides</taxon>
    </lineage>
</organism>
<sequence length="64" mass="7044">MRTKLGWVTQELAATRADLISDPGVGAKEQSEMFVEWVTHVREELRDGHDIASDLDGAFPEGCA</sequence>
<gene>
    <name evidence="1" type="ORF">AN908_12785</name>
    <name evidence="2" type="ORF">AN912_10985</name>
</gene>
<reference evidence="3 4" key="1">
    <citation type="submission" date="2015-09" db="EMBL/GenBank/DDBJ databases">
        <title>Genome Sequences of Mycobacterium immunogenum Isolates, Recuperated from a Chloraminated Drinking Water Distribution System Simulator Subjected to Episodes of Nitrification.</title>
        <authorList>
            <person name="Gomez-Alvarez V."/>
            <person name="Revetta R.P."/>
        </authorList>
    </citation>
    <scope>NUCLEOTIDE SEQUENCE [LARGE SCALE GENOMIC DNA]</scope>
    <source>
        <strain evidence="1 3">H008</strain>
        <strain evidence="2 4">H076</strain>
    </source>
</reference>
<evidence type="ECO:0000313" key="3">
    <source>
        <dbReference type="Proteomes" id="UP000037843"/>
    </source>
</evidence>
<proteinExistence type="predicted"/>
<evidence type="ECO:0000313" key="4">
    <source>
        <dbReference type="Proteomes" id="UP000037962"/>
    </source>
</evidence>
<dbReference type="AlphaFoldDB" id="A0A7V8LPN2"/>
<name>A0A7V8LPN2_9MYCO</name>
<dbReference type="EMBL" id="LJFS01000011">
    <property type="protein sequence ID" value="KPG34375.1"/>
    <property type="molecule type" value="Genomic_DNA"/>
</dbReference>
<dbReference type="Proteomes" id="UP000037843">
    <property type="component" value="Unassembled WGS sequence"/>
</dbReference>
<comment type="caution">
    <text evidence="1">The sequence shown here is derived from an EMBL/GenBank/DDBJ whole genome shotgun (WGS) entry which is preliminary data.</text>
</comment>